<sequence length="319" mass="36425">MRTNDSINRLATEARRGRRCIAPSSPAEDRALRRRAAVGEMTKPFPGLFICTEYWNQLVASERIVHIARSLAGRHPQWVFAGPTAAAIHGFEHQWSIHEDGVFIVSRHAQSGRNKYGVNRIYMTDDQALIVQSLAVTSPARTVLDCARFLSFHHALPIADSALSMHPDLLERIGSLRCRRDRTPVERIMRYANPLSDNGGESLARAIMIEEGFPVPALQRVFTDPRDPRHWYRADFTWSFPDGRIIVAEYDGLRKYVDPTMTDRQSIKSVVHQQTQRERDLMAWGVTAIVRFDYEDAVRRQPLANKLVQAGIPQYARPW</sequence>
<dbReference type="AlphaFoldDB" id="A0A087DFS0"/>
<dbReference type="STRING" id="158787.BSCA_1397"/>
<evidence type="ECO:0000313" key="2">
    <source>
        <dbReference type="Proteomes" id="UP000029033"/>
    </source>
</evidence>
<keyword evidence="2" id="KW-1185">Reference proteome</keyword>
<protein>
    <submittedName>
        <fullName evidence="1">CTP synthase</fullName>
    </submittedName>
</protein>
<dbReference type="Proteomes" id="UP000029033">
    <property type="component" value="Unassembled WGS sequence"/>
</dbReference>
<gene>
    <name evidence="1" type="ORF">BSCA_1397</name>
</gene>
<organism evidence="1 2">
    <name type="scientific">Bifidobacterium scardovii</name>
    <dbReference type="NCBI Taxonomy" id="158787"/>
    <lineage>
        <taxon>Bacteria</taxon>
        <taxon>Bacillati</taxon>
        <taxon>Actinomycetota</taxon>
        <taxon>Actinomycetes</taxon>
        <taxon>Bifidobacteriales</taxon>
        <taxon>Bifidobacteriaceae</taxon>
        <taxon>Bifidobacterium</taxon>
    </lineage>
</organism>
<proteinExistence type="predicted"/>
<reference evidence="1 2" key="1">
    <citation type="submission" date="2014-03" db="EMBL/GenBank/DDBJ databases">
        <title>Genomics of Bifidobacteria.</title>
        <authorList>
            <person name="Ventura M."/>
            <person name="Milani C."/>
            <person name="Lugli G.A."/>
        </authorList>
    </citation>
    <scope>NUCLEOTIDE SEQUENCE [LARGE SCALE GENOMIC DNA]</scope>
    <source>
        <strain evidence="1 2">LMG 21589</strain>
    </source>
</reference>
<evidence type="ECO:0000313" key="1">
    <source>
        <dbReference type="EMBL" id="KFI94370.1"/>
    </source>
</evidence>
<dbReference type="EMBL" id="JGZO01000008">
    <property type="protein sequence ID" value="KFI94370.1"/>
    <property type="molecule type" value="Genomic_DNA"/>
</dbReference>
<accession>A0A087DFS0</accession>
<name>A0A087DFS0_9BIFI</name>
<comment type="caution">
    <text evidence="1">The sequence shown here is derived from an EMBL/GenBank/DDBJ whole genome shotgun (WGS) entry which is preliminary data.</text>
</comment>
<dbReference type="eggNOG" id="COG5340">
    <property type="taxonomic scope" value="Bacteria"/>
</dbReference>